<reference evidence="1 2" key="1">
    <citation type="journal article" date="2022" name="Hortic Res">
        <title>A haplotype resolved chromosomal level avocado genome allows analysis of novel avocado genes.</title>
        <authorList>
            <person name="Nath O."/>
            <person name="Fletcher S.J."/>
            <person name="Hayward A."/>
            <person name="Shaw L.M."/>
            <person name="Masouleh A.K."/>
            <person name="Furtado A."/>
            <person name="Henry R.J."/>
            <person name="Mitter N."/>
        </authorList>
    </citation>
    <scope>NUCLEOTIDE SEQUENCE [LARGE SCALE GENOMIC DNA]</scope>
    <source>
        <strain evidence="2">cv. Hass</strain>
    </source>
</reference>
<evidence type="ECO:0000313" key="2">
    <source>
        <dbReference type="Proteomes" id="UP001234297"/>
    </source>
</evidence>
<gene>
    <name evidence="1" type="ORF">MRB53_000774</name>
</gene>
<organism evidence="1 2">
    <name type="scientific">Persea americana</name>
    <name type="common">Avocado</name>
    <dbReference type="NCBI Taxonomy" id="3435"/>
    <lineage>
        <taxon>Eukaryota</taxon>
        <taxon>Viridiplantae</taxon>
        <taxon>Streptophyta</taxon>
        <taxon>Embryophyta</taxon>
        <taxon>Tracheophyta</taxon>
        <taxon>Spermatophyta</taxon>
        <taxon>Magnoliopsida</taxon>
        <taxon>Magnoliidae</taxon>
        <taxon>Laurales</taxon>
        <taxon>Lauraceae</taxon>
        <taxon>Persea</taxon>
    </lineage>
</organism>
<proteinExistence type="predicted"/>
<dbReference type="Proteomes" id="UP001234297">
    <property type="component" value="Chromosome 1"/>
</dbReference>
<protein>
    <submittedName>
        <fullName evidence="1">Uncharacterized protein</fullName>
    </submittedName>
</protein>
<sequence length="1066" mass="123448">MVEHIQTQNNDILSLLLEEDLKQPYRYLEYYRREILERVRRPAIKVLSVVSPNDWGFLECSRMAKYVTEEATKSKQYDVVLWIDPVRDSSPRKSQMRIAEKLGVQLQLPRVKRRDIATATATATTEEEEEEEQDDEEEDENTVLDERAVRICYELINRKLKLLLVIDCVRTIMSRPILLYPNLLKEAKFVVMSRPNTELQFLGLKVDDTVDLDEFGVSSSWTRYCISEMLVMEARGVADSLRMNHHITLELNTILYCITYLLLMPNWQGRVSEEELSRYYMGEGLIPLIGDGEEKDMNIDRASAITKALLKDIVSHTIFKFDQFGTEAENKDIYVRMDDNLWEALWRGRILNKIYQHRLGIASTPEEMRGSNCKWISLAMKNIETLPPTPPSCPAVTTLLLYGNLEMKSIPDHFFEHMTSLRVLDLSRTALTSLPSSISCLRNSLRFINLQNCPSLETLPRSFKHLESLQLLDLSNTPLSTMPDDSFEHMYNLRLINLSHTKISSLSSSISNCCKLEKLFLKCCQSLETLPPDVFGLEKLQVLDLSYASQLTSLPLPPSSHLPTSSTSLKKLLLAHCKALVFVFVPHLHQLPALEELDISECTVIGLEDIPSNGRMSNLRVLDMSKSSIQLASLSLKGFLSLETIQLRNLTNLEFLDLSNTKITEFPYEICEMTCLKRLDLVNTRQLKRVQWEKIEWLPQVLNWDQCGCGYGYIEEGRGWLSRKTRLTSINEGGGAFPLISVSNASIFHSLEDSSPLWKNFFTQFYIRISPCARQQQQQQQINKVVAPDYASKGRFPYRRVYDRMKEKHATAPVRFRRYLEMDGVKSLNRVGLAGIKAIAQHTELLWLHDNDFLTSLTDLDLEGNEVVEECRVERCHSMHNVFDKGAKKHIRGLSRLWVSELLKLKTLYDGQPDFHSLQHLYLWWCPNITSLFYFPYFPSLETLEIRYCPRLECIYKTKGAYIGEEAFPRLHTLFLWDLRKLEIVCSGYLPALKKLKVGRCPKLQKLPILPPPTSNNGDPIEIQGESKWCDNIRWALEEEWRRVPRRPINFKKVQSPRWFYNHYRK</sequence>
<accession>A0ACC2MQQ2</accession>
<comment type="caution">
    <text evidence="1">The sequence shown here is derived from an EMBL/GenBank/DDBJ whole genome shotgun (WGS) entry which is preliminary data.</text>
</comment>
<evidence type="ECO:0000313" key="1">
    <source>
        <dbReference type="EMBL" id="KAJ8647751.1"/>
    </source>
</evidence>
<keyword evidence="2" id="KW-1185">Reference proteome</keyword>
<dbReference type="EMBL" id="CM056809">
    <property type="protein sequence ID" value="KAJ8647751.1"/>
    <property type="molecule type" value="Genomic_DNA"/>
</dbReference>
<name>A0ACC2MQQ2_PERAE</name>